<dbReference type="NCBIfam" id="TIGR01782">
    <property type="entry name" value="TonB-Xanth-Caul"/>
    <property type="match status" value="1"/>
</dbReference>
<evidence type="ECO:0000256" key="3">
    <source>
        <dbReference type="ARBA" id="ARBA00022452"/>
    </source>
</evidence>
<keyword evidence="12" id="KW-0732">Signal</keyword>
<keyword evidence="2 10" id="KW-0813">Transport</keyword>
<comment type="subcellular location">
    <subcellularLocation>
        <location evidence="1 10">Cell outer membrane</location>
        <topology evidence="1 10">Multi-pass membrane protein</topology>
    </subcellularLocation>
</comment>
<evidence type="ECO:0000256" key="6">
    <source>
        <dbReference type="ARBA" id="ARBA00023004"/>
    </source>
</evidence>
<dbReference type="InterPro" id="IPR036942">
    <property type="entry name" value="Beta-barrel_TonB_sf"/>
</dbReference>
<evidence type="ECO:0000256" key="2">
    <source>
        <dbReference type="ARBA" id="ARBA00022448"/>
    </source>
</evidence>
<keyword evidence="4" id="KW-0406">Ion transport</keyword>
<dbReference type="PANTHER" id="PTHR40980:SF3">
    <property type="entry name" value="TONB-DEPENDENT RECEPTOR-LIKE BETA-BARREL DOMAIN-CONTAINING PROTEIN"/>
    <property type="match status" value="1"/>
</dbReference>
<evidence type="ECO:0000256" key="5">
    <source>
        <dbReference type="ARBA" id="ARBA00022692"/>
    </source>
</evidence>
<keyword evidence="8 10" id="KW-0472">Membrane</keyword>
<dbReference type="PANTHER" id="PTHR40980">
    <property type="entry name" value="PLUG DOMAIN-CONTAINING PROTEIN"/>
    <property type="match status" value="1"/>
</dbReference>
<feature type="domain" description="Secretin/TonB short N-terminal" evidence="13">
    <location>
        <begin position="70"/>
        <end position="121"/>
    </location>
</feature>
<keyword evidence="6" id="KW-0408">Iron</keyword>
<dbReference type="InterPro" id="IPR012910">
    <property type="entry name" value="Plug_dom"/>
</dbReference>
<dbReference type="GO" id="GO:0009279">
    <property type="term" value="C:cell outer membrane"/>
    <property type="evidence" value="ECO:0007669"/>
    <property type="project" value="UniProtKB-SubCell"/>
</dbReference>
<dbReference type="SUPFAM" id="SSF56935">
    <property type="entry name" value="Porins"/>
    <property type="match status" value="1"/>
</dbReference>
<proteinExistence type="inferred from homology"/>
<dbReference type="CDD" id="cd01347">
    <property type="entry name" value="ligand_gated_channel"/>
    <property type="match status" value="1"/>
</dbReference>
<dbReference type="InterPro" id="IPR010104">
    <property type="entry name" value="TonB_rcpt_bac"/>
</dbReference>
<protein>
    <recommendedName>
        <fullName evidence="13">Secretin/TonB short N-terminal domain-containing protein</fullName>
    </recommendedName>
</protein>
<evidence type="ECO:0000259" key="13">
    <source>
        <dbReference type="SMART" id="SM00965"/>
    </source>
</evidence>
<keyword evidence="5 10" id="KW-0812">Transmembrane</keyword>
<accession>A0AAI8ETJ0</accession>
<keyword evidence="7 11" id="KW-0798">TonB box</keyword>
<gene>
    <name evidence="14" type="ordered locus">XAC4131</name>
</gene>
<keyword evidence="4" id="KW-0410">Iron transport</keyword>
<evidence type="ECO:0000256" key="12">
    <source>
        <dbReference type="SAM" id="SignalP"/>
    </source>
</evidence>
<organism evidence="14 15">
    <name type="scientific">Xanthomonas axonopodis pv. citri (strain 306)</name>
    <dbReference type="NCBI Taxonomy" id="190486"/>
    <lineage>
        <taxon>Bacteria</taxon>
        <taxon>Pseudomonadati</taxon>
        <taxon>Pseudomonadota</taxon>
        <taxon>Gammaproteobacteria</taxon>
        <taxon>Lysobacterales</taxon>
        <taxon>Lysobacteraceae</taxon>
        <taxon>Xanthomonas</taxon>
    </lineage>
</organism>
<dbReference type="Pfam" id="PF00593">
    <property type="entry name" value="TonB_dep_Rec_b-barrel"/>
    <property type="match status" value="1"/>
</dbReference>
<reference evidence="14 15" key="1">
    <citation type="journal article" date="2002" name="Nature">
        <title>Comparison of the genomes of two Xanthomonas pathogens with differing host specificities.</title>
        <authorList>
            <person name="da Silva A.C."/>
            <person name="Ferro J.A."/>
            <person name="Reinach F.C."/>
            <person name="Farah C.S."/>
            <person name="Furlan L.R."/>
            <person name="Quaggio R.B."/>
            <person name="Monteiro-Vitorello C.B."/>
            <person name="Van Sluys M.A."/>
            <person name="Almeida N.F."/>
            <person name="Alves L.M."/>
            <person name="do Amaral A.M."/>
            <person name="Bertolini M.C."/>
            <person name="Camargo L.E."/>
            <person name="Camarotte G."/>
            <person name="Cannavan F."/>
            <person name="Cardozo J."/>
            <person name="Chambergo F."/>
            <person name="Ciapina L.P."/>
            <person name="Cicarelli R.M."/>
            <person name="Coutinho L.L."/>
            <person name="Cursino-Santos J.R."/>
            <person name="El-Dorry H."/>
            <person name="Faria J.B."/>
            <person name="Ferreira A.J."/>
            <person name="Ferreira R.C."/>
            <person name="Ferro M.I."/>
            <person name="Formighieri E.F."/>
            <person name="Franco M.C."/>
            <person name="Greggio C.C."/>
            <person name="Gruber A."/>
            <person name="Katsuyama A.M."/>
            <person name="Kishi L.T."/>
            <person name="Leite R.P."/>
            <person name="Lemos E.G."/>
            <person name="Lemos M.V."/>
            <person name="Locali E.C."/>
            <person name="Machado M.A."/>
            <person name="Madeira A.M."/>
            <person name="Martinez-Rossi N.M."/>
            <person name="Martins E.C."/>
            <person name="Meidanis J."/>
            <person name="Menck C.F."/>
            <person name="Miyaki C.Y."/>
            <person name="Moon D.H."/>
            <person name="Moreira L.M."/>
            <person name="Novo M.T."/>
            <person name="Okura V.K."/>
            <person name="Oliveira M.C."/>
            <person name="Oliveira V.R."/>
            <person name="Pereira H.A."/>
            <person name="Rossi A."/>
            <person name="Sena J.A."/>
            <person name="Silva C."/>
            <person name="de Souza R.F."/>
            <person name="Spinola L.A."/>
            <person name="Takita M.A."/>
            <person name="Tamura R.E."/>
            <person name="Teixeira E.C."/>
            <person name="Tezza R.I."/>
            <person name="Trindade dos Santos M."/>
            <person name="Truffi D."/>
            <person name="Tsai S.M."/>
            <person name="White F.F."/>
            <person name="Setubal J.C."/>
            <person name="Kitajima J.P."/>
        </authorList>
    </citation>
    <scope>NUCLEOTIDE SEQUENCE [LARGE SCALE GENOMIC DNA]</scope>
    <source>
        <strain evidence="14 15">306</strain>
    </source>
</reference>
<dbReference type="InterPro" id="IPR037066">
    <property type="entry name" value="Plug_dom_sf"/>
</dbReference>
<dbReference type="Pfam" id="PF07660">
    <property type="entry name" value="STN"/>
    <property type="match status" value="1"/>
</dbReference>
<comment type="similarity">
    <text evidence="10 11">Belongs to the TonB-dependent receptor family.</text>
</comment>
<dbReference type="EMBL" id="AE008923">
    <property type="protein sequence ID" value="AAM38966.1"/>
    <property type="molecule type" value="Genomic_DNA"/>
</dbReference>
<evidence type="ECO:0000256" key="1">
    <source>
        <dbReference type="ARBA" id="ARBA00004571"/>
    </source>
</evidence>
<dbReference type="Gene3D" id="2.40.170.20">
    <property type="entry name" value="TonB-dependent receptor, beta-barrel domain"/>
    <property type="match status" value="1"/>
</dbReference>
<sequence length="983" mass="106771">MGSRRIAPCACAAPLSLCLEVTMRRCLFLSVALALHAGAAGAQTPPVAVTAIPAQPLARALNTLSRQTGLQFVYAASVGAERQSRGTTDGAAPEQALQQLLDGTGLRYRYLTPTTVTIEPDTATSQAPAAAVPAAPSSTPIAAGAPVRELDSIQVLGSYAGSLSAALREKRYADSVVDVIAAEDIGKLPAQNVAEALQRVPGVSIVRDRGEGVYVRVRGLGPNFQVTTLNGQTMAVNENVRTSGQTGRQFRYDTLPAELVSGLDVIKSPTADLDEGAIGGIVNVRTFRPLELGKTLLNTSLESSQAQRTHANDPRVSGLFNWVNAQGTFGMLVSGAYAQRSLRQDRVNEVSWDYYPNGVPGAPGASYLPTGLRPTLELEQRERTGVAASLQWRPSAAWETNLDLLYARQTVHYDEYSLGVGFDGVSKMSNLQVDHGGVTGFDYRNGQVQVSRETSGITDDNRSARLSSTWNGDLWTLGAVAFHSQAHSYDSDPIRRTRLRSGTNLSMRVEMPQADDDNVPNWSFTNGFDPTNPASVNGRRLEWREIDARDKEDALQLDAKRTLGDGWLRDIKFGAKYRERSRTYDRADLLLNRIAGVRFPGSYFTALPVSDMLVDGKGTLPRQWLAPIEAPFWGDWPTAADLSGTPNSADLQNSYEVREKIGSAYAMTDFGGTLAGRDVRGNLGVRLVRTEQTTDGHADLDGAAQPVHFERSYTNALPSFNAAWDVRDDMVLRTSAAKVITRPDLTDLSSKLTFNSSGEVLTASGGNPALRPFEAWQYDLTFEWYIDGTSALTGGVFYKDISSFIQTQLSYLDYQGQTYLLSSKTNGSQASVKGVELAYQQVFTGLPAPLDGLGMQLNYTFTDSQASYRDGTRRFTDSLEGVAKNTYNAVLFYEKGPLMARASYSWSDNIVNAVGTANVATLNSDAFGSLDANVAWKVNDTLSVFVNAINLTGQVQRQYVGDHLFGGYTDYGRTWSLGLRARF</sequence>
<keyword evidence="3 10" id="KW-1134">Transmembrane beta strand</keyword>
<evidence type="ECO:0000256" key="9">
    <source>
        <dbReference type="ARBA" id="ARBA00023237"/>
    </source>
</evidence>
<dbReference type="InterPro" id="IPR000531">
    <property type="entry name" value="Beta-barrel_TonB"/>
</dbReference>
<keyword evidence="9 10" id="KW-0998">Cell outer membrane</keyword>
<evidence type="ECO:0000313" key="14">
    <source>
        <dbReference type="EMBL" id="AAM38966.1"/>
    </source>
</evidence>
<evidence type="ECO:0000256" key="8">
    <source>
        <dbReference type="ARBA" id="ARBA00023136"/>
    </source>
</evidence>
<dbReference type="KEGG" id="xac:XAC4131"/>
<evidence type="ECO:0000256" key="10">
    <source>
        <dbReference type="PROSITE-ProRule" id="PRU01360"/>
    </source>
</evidence>
<dbReference type="PROSITE" id="PS52016">
    <property type="entry name" value="TONB_DEPENDENT_REC_3"/>
    <property type="match status" value="1"/>
</dbReference>
<dbReference type="GO" id="GO:0006826">
    <property type="term" value="P:iron ion transport"/>
    <property type="evidence" value="ECO:0007669"/>
    <property type="project" value="UniProtKB-KW"/>
</dbReference>
<name>A0AAI8ETJ0_XANAC</name>
<dbReference type="InterPro" id="IPR011662">
    <property type="entry name" value="Secretin/TonB_short_N"/>
</dbReference>
<feature type="chain" id="PRO_5042523088" description="Secretin/TonB short N-terminal domain-containing protein" evidence="12">
    <location>
        <begin position="43"/>
        <end position="983"/>
    </location>
</feature>
<dbReference type="Proteomes" id="UP000000576">
    <property type="component" value="Chromosome"/>
</dbReference>
<evidence type="ECO:0000256" key="4">
    <source>
        <dbReference type="ARBA" id="ARBA00022496"/>
    </source>
</evidence>
<dbReference type="Gene3D" id="2.170.130.10">
    <property type="entry name" value="TonB-dependent receptor, plug domain"/>
    <property type="match status" value="1"/>
</dbReference>
<evidence type="ECO:0000256" key="11">
    <source>
        <dbReference type="RuleBase" id="RU003357"/>
    </source>
</evidence>
<dbReference type="Gene3D" id="3.55.50.30">
    <property type="match status" value="1"/>
</dbReference>
<dbReference type="InterPro" id="IPR039426">
    <property type="entry name" value="TonB-dep_rcpt-like"/>
</dbReference>
<dbReference type="AlphaFoldDB" id="A0AAI8ETJ0"/>
<evidence type="ECO:0000313" key="15">
    <source>
        <dbReference type="Proteomes" id="UP000000576"/>
    </source>
</evidence>
<feature type="signal peptide" evidence="12">
    <location>
        <begin position="1"/>
        <end position="42"/>
    </location>
</feature>
<evidence type="ECO:0000256" key="7">
    <source>
        <dbReference type="ARBA" id="ARBA00023077"/>
    </source>
</evidence>
<dbReference type="Pfam" id="PF07715">
    <property type="entry name" value="Plug"/>
    <property type="match status" value="1"/>
</dbReference>
<dbReference type="SMART" id="SM00965">
    <property type="entry name" value="STN"/>
    <property type="match status" value="1"/>
</dbReference>